<evidence type="ECO:0000313" key="4">
    <source>
        <dbReference type="Proteomes" id="UP000005632"/>
    </source>
</evidence>
<feature type="domain" description="S-Me-THD-like C-terminal" evidence="2">
    <location>
        <begin position="166"/>
        <end position="355"/>
    </location>
</feature>
<organism evidence="3 4">
    <name type="scientific">Sphaerochaeta pleomorpha (strain ATCC BAA-1885 / DSM 22778 / Grapes)</name>
    <dbReference type="NCBI Taxonomy" id="158190"/>
    <lineage>
        <taxon>Bacteria</taxon>
        <taxon>Pseudomonadati</taxon>
        <taxon>Spirochaetota</taxon>
        <taxon>Spirochaetia</taxon>
        <taxon>Spirochaetales</taxon>
        <taxon>Sphaerochaetaceae</taxon>
        <taxon>Sphaerochaeta</taxon>
    </lineage>
</organism>
<dbReference type="Pfam" id="PF06032">
    <property type="entry name" value="S-Me-THD_N"/>
    <property type="match status" value="1"/>
</dbReference>
<dbReference type="InterPro" id="IPR024071">
    <property type="entry name" value="S-Me-THD_C_sf"/>
</dbReference>
<keyword evidence="4" id="KW-1185">Reference proteome</keyword>
<dbReference type="InterPro" id="IPR027479">
    <property type="entry name" value="S-Me-THD_N_sf"/>
</dbReference>
<dbReference type="InterPro" id="IPR048350">
    <property type="entry name" value="S-Me-THD-like_C"/>
</dbReference>
<protein>
    <recommendedName>
        <fullName evidence="5">DUF917 domain-containing protein</fullName>
    </recommendedName>
</protein>
<evidence type="ECO:0008006" key="5">
    <source>
        <dbReference type="Google" id="ProtNLM"/>
    </source>
</evidence>
<dbReference type="STRING" id="158190.SpiGrapes_0860"/>
<dbReference type="AlphaFoldDB" id="G8QQQ6"/>
<sequence>MRTIGLKEIEDIALGASLLGAGGGGDPYIGKLMAMGAIKEFGPVTLLDPEEIPDDALIVPMAMMGAPTVLAEKAANGREAKALYDLVSKYFGKEVYAFMPMEAGGFNSMFPIVCAASLGLPLVDVDGMGRAFPELQMVTFTIGGVSASPMALTDEKGNAVIFETVSNKWTEELARSVTMSCGGSVAVALYPMDGKTVKAYGVKNIVSRSETLGKAIRNVKESGDKTPEQSFLEFTGGYRLFKGKISDVLRETRGAFNFGTVVLDGIADCKGKQAKVEFQNENLTCTVENTIVATVPDLICLVDTETFLPVTTDALKYGKRVLVVGLPCFEMWRSEKGLELVGPRYFGCDTDYIPLEERCQEVK</sequence>
<reference evidence="3 4" key="1">
    <citation type="submission" date="2011-11" db="EMBL/GenBank/DDBJ databases">
        <title>Complete sequence of Spirochaeta sp. grapes.</title>
        <authorList>
            <consortium name="US DOE Joint Genome Institute"/>
            <person name="Lucas S."/>
            <person name="Han J."/>
            <person name="Lapidus A."/>
            <person name="Cheng J.-F."/>
            <person name="Goodwin L."/>
            <person name="Pitluck S."/>
            <person name="Peters L."/>
            <person name="Ovchinnikova G."/>
            <person name="Munk A.C."/>
            <person name="Detter J.C."/>
            <person name="Han C."/>
            <person name="Tapia R."/>
            <person name="Land M."/>
            <person name="Hauser L."/>
            <person name="Kyrpides N."/>
            <person name="Ivanova N."/>
            <person name="Pagani I."/>
            <person name="Ritalahtilisa K."/>
            <person name="Loeffler F."/>
            <person name="Woyke T."/>
        </authorList>
    </citation>
    <scope>NUCLEOTIDE SEQUENCE [LARGE SCALE GENOMIC DNA]</scope>
    <source>
        <strain evidence="4">ATCC BAA-1885 / DSM 22778 / Grapes</strain>
    </source>
</reference>
<dbReference type="Proteomes" id="UP000005632">
    <property type="component" value="Chromosome"/>
</dbReference>
<dbReference type="Pfam" id="PF20906">
    <property type="entry name" value="S-Me-THD_C"/>
    <property type="match status" value="1"/>
</dbReference>
<dbReference type="eggNOG" id="COG3535">
    <property type="taxonomic scope" value="Bacteria"/>
</dbReference>
<name>G8QQQ6_SPHPG</name>
<dbReference type="OrthoDB" id="7441206at2"/>
<evidence type="ECO:0000259" key="2">
    <source>
        <dbReference type="Pfam" id="PF20906"/>
    </source>
</evidence>
<dbReference type="SUPFAM" id="SSF160991">
    <property type="entry name" value="CV3147-like"/>
    <property type="match status" value="1"/>
</dbReference>
<gene>
    <name evidence="3" type="ordered locus">SpiGrapes_0860</name>
</gene>
<dbReference type="KEGG" id="sgp:SpiGrapes_0860"/>
<dbReference type="EMBL" id="CP003155">
    <property type="protein sequence ID" value="AEV28687.1"/>
    <property type="molecule type" value="Genomic_DNA"/>
</dbReference>
<evidence type="ECO:0000313" key="3">
    <source>
        <dbReference type="EMBL" id="AEV28687.1"/>
    </source>
</evidence>
<feature type="domain" description="S-Me-THD N-terminal" evidence="1">
    <location>
        <begin position="8"/>
        <end position="163"/>
    </location>
</feature>
<accession>G8QQQ6</accession>
<dbReference type="RefSeq" id="WP_014269536.1">
    <property type="nucleotide sequence ID" value="NC_016633.1"/>
</dbReference>
<dbReference type="InterPro" id="IPR010318">
    <property type="entry name" value="S-Me-THD_N"/>
</dbReference>
<proteinExistence type="predicted"/>
<dbReference type="HOGENOM" id="CLU_038930_0_1_12"/>
<evidence type="ECO:0000259" key="1">
    <source>
        <dbReference type="Pfam" id="PF06032"/>
    </source>
</evidence>
<dbReference type="Gene3D" id="2.40.390.10">
    <property type="entry name" value="CV3147-like"/>
    <property type="match status" value="1"/>
</dbReference>
<dbReference type="Gene3D" id="3.40.1610.10">
    <property type="entry name" value="CV3147-like domain"/>
    <property type="match status" value="1"/>
</dbReference>